<name>A0A8S2E3L7_9BILA</name>
<dbReference type="EMBL" id="CAJNOK010007638">
    <property type="protein sequence ID" value="CAF1040210.1"/>
    <property type="molecule type" value="Genomic_DNA"/>
</dbReference>
<evidence type="ECO:0000313" key="3">
    <source>
        <dbReference type="Proteomes" id="UP000677228"/>
    </source>
</evidence>
<dbReference type="Proteomes" id="UP000677228">
    <property type="component" value="Unassembled WGS sequence"/>
</dbReference>
<dbReference type="EMBL" id="CAJOBA010007649">
    <property type="protein sequence ID" value="CAF3808412.1"/>
    <property type="molecule type" value="Genomic_DNA"/>
</dbReference>
<reference evidence="1" key="1">
    <citation type="submission" date="2021-02" db="EMBL/GenBank/DDBJ databases">
        <authorList>
            <person name="Nowell W R."/>
        </authorList>
    </citation>
    <scope>NUCLEOTIDE SEQUENCE</scope>
</reference>
<dbReference type="Proteomes" id="UP000682733">
    <property type="component" value="Unassembled WGS sequence"/>
</dbReference>
<evidence type="ECO:0000313" key="2">
    <source>
        <dbReference type="EMBL" id="CAF3808412.1"/>
    </source>
</evidence>
<proteinExistence type="predicted"/>
<comment type="caution">
    <text evidence="1">The sequence shown here is derived from an EMBL/GenBank/DDBJ whole genome shotgun (WGS) entry which is preliminary data.</text>
</comment>
<organism evidence="1 3">
    <name type="scientific">Didymodactylos carnosus</name>
    <dbReference type="NCBI Taxonomy" id="1234261"/>
    <lineage>
        <taxon>Eukaryota</taxon>
        <taxon>Metazoa</taxon>
        <taxon>Spiralia</taxon>
        <taxon>Gnathifera</taxon>
        <taxon>Rotifera</taxon>
        <taxon>Eurotatoria</taxon>
        <taxon>Bdelloidea</taxon>
        <taxon>Philodinida</taxon>
        <taxon>Philodinidae</taxon>
        <taxon>Didymodactylos</taxon>
    </lineage>
</organism>
<dbReference type="AlphaFoldDB" id="A0A8S2E3L7"/>
<protein>
    <submittedName>
        <fullName evidence="1">Uncharacterized protein</fullName>
    </submittedName>
</protein>
<gene>
    <name evidence="1" type="ORF">OVA965_LOCUS16447</name>
    <name evidence="2" type="ORF">TMI583_LOCUS16456</name>
</gene>
<accession>A0A8S2E3L7</accession>
<evidence type="ECO:0000313" key="1">
    <source>
        <dbReference type="EMBL" id="CAF1040210.1"/>
    </source>
</evidence>
<sequence>MDHRANINSRAEIIGLVYDQDVEEDKIVKILVTGGAPFKQASICPKQKCTVTKAHKLLCGYETKITIANSELVFLSQVNFVVVNSFIKMNSIERVNILHDPVERHGNTKTCYIDLIYVKSKQELIDKVKEHKDKRISLFTPYVGALQLIPDVECLAAKCSFYIYCLADAQNAIHSPVARYPQIEQIFGEDKLHKFLSSRTRDLCIYNEDKYRAEGNHGLANKYYVAHQDLC</sequence>